<dbReference type="Proteomes" id="UP000034617">
    <property type="component" value="Unassembled WGS sequence"/>
</dbReference>
<keyword evidence="2" id="KW-0472">Membrane</keyword>
<dbReference type="InterPro" id="IPR025582">
    <property type="entry name" value="YARHG_dom"/>
</dbReference>
<evidence type="ECO:0000313" key="5">
    <source>
        <dbReference type="Proteomes" id="UP000034617"/>
    </source>
</evidence>
<dbReference type="Gene3D" id="1.20.58.1690">
    <property type="match status" value="1"/>
</dbReference>
<sequence>MEKNAVTKPDSSEIPSEQPASSSKNTCCIFALIALIILALFFIGAVISGIILWKTYGSALTGKLTNSIASTITNQVTDEIIPSTTPFTRRNSPTPTPIGSVPTPIDRLPPDGEQQVLSGSGQILPESNIRNITRADLVGLTPWELKVSRNEIYARHGRPFVHQDLACYFAKTSWYVKDPNYTDSRLSQLEQRNAVFILNYEKEIGSPVWGVDTGCR</sequence>
<dbReference type="InterPro" id="IPR038434">
    <property type="entry name" value="YARHG_sf"/>
</dbReference>
<feature type="transmembrane region" description="Helical" evidence="2">
    <location>
        <begin position="29"/>
        <end position="53"/>
    </location>
</feature>
<feature type="region of interest" description="Disordered" evidence="1">
    <location>
        <begin position="83"/>
        <end position="102"/>
    </location>
</feature>
<evidence type="ECO:0000256" key="1">
    <source>
        <dbReference type="SAM" id="MobiDB-lite"/>
    </source>
</evidence>
<organism evidence="4 5">
    <name type="scientific">Candidatus Gottesmanbacteria bacterium GW2011_GWB1_44_11c</name>
    <dbReference type="NCBI Taxonomy" id="1618447"/>
    <lineage>
        <taxon>Bacteria</taxon>
        <taxon>Candidatus Gottesmaniibacteriota</taxon>
    </lineage>
</organism>
<proteinExistence type="predicted"/>
<evidence type="ECO:0000256" key="2">
    <source>
        <dbReference type="SAM" id="Phobius"/>
    </source>
</evidence>
<dbReference type="AlphaFoldDB" id="A0A0G1IRV3"/>
<keyword evidence="2" id="KW-0812">Transmembrane</keyword>
<dbReference type="EMBL" id="LCHM01000072">
    <property type="protein sequence ID" value="KKT34522.1"/>
    <property type="molecule type" value="Genomic_DNA"/>
</dbReference>
<dbReference type="SMART" id="SM01324">
    <property type="entry name" value="YARHG"/>
    <property type="match status" value="1"/>
</dbReference>
<feature type="compositionally biased region" description="Polar residues" evidence="1">
    <location>
        <begin position="13"/>
        <end position="22"/>
    </location>
</feature>
<feature type="domain" description="YARHG" evidence="3">
    <location>
        <begin position="120"/>
        <end position="202"/>
    </location>
</feature>
<feature type="region of interest" description="Disordered" evidence="1">
    <location>
        <begin position="1"/>
        <end position="22"/>
    </location>
</feature>
<protein>
    <recommendedName>
        <fullName evidence="3">YARHG domain-containing protein</fullName>
    </recommendedName>
</protein>
<reference evidence="4 5" key="1">
    <citation type="journal article" date="2015" name="Nature">
        <title>rRNA introns, odd ribosomes, and small enigmatic genomes across a large radiation of phyla.</title>
        <authorList>
            <person name="Brown C.T."/>
            <person name="Hug L.A."/>
            <person name="Thomas B.C."/>
            <person name="Sharon I."/>
            <person name="Castelle C.J."/>
            <person name="Singh A."/>
            <person name="Wilkins M.J."/>
            <person name="Williams K.H."/>
            <person name="Banfield J.F."/>
        </authorList>
    </citation>
    <scope>NUCLEOTIDE SEQUENCE [LARGE SCALE GENOMIC DNA]</scope>
</reference>
<gene>
    <name evidence="4" type="ORF">UW22_C0072G0001</name>
</gene>
<name>A0A0G1IRV3_9BACT</name>
<accession>A0A0G1IRV3</accession>
<feature type="compositionally biased region" description="Polar residues" evidence="1">
    <location>
        <begin position="83"/>
        <end position="93"/>
    </location>
</feature>
<dbReference type="Pfam" id="PF13308">
    <property type="entry name" value="YARHG"/>
    <property type="match status" value="1"/>
</dbReference>
<evidence type="ECO:0000259" key="3">
    <source>
        <dbReference type="SMART" id="SM01324"/>
    </source>
</evidence>
<comment type="caution">
    <text evidence="4">The sequence shown here is derived from an EMBL/GenBank/DDBJ whole genome shotgun (WGS) entry which is preliminary data.</text>
</comment>
<evidence type="ECO:0000313" key="4">
    <source>
        <dbReference type="EMBL" id="KKT34522.1"/>
    </source>
</evidence>
<keyword evidence="2" id="KW-1133">Transmembrane helix</keyword>